<evidence type="ECO:0000256" key="2">
    <source>
        <dbReference type="ARBA" id="ARBA00005369"/>
    </source>
</evidence>
<dbReference type="EMBL" id="BAAASZ010000019">
    <property type="protein sequence ID" value="GAA2440118.1"/>
    <property type="molecule type" value="Genomic_DNA"/>
</dbReference>
<comment type="subcellular location">
    <subcellularLocation>
        <location evidence="1">Cytoplasm</location>
    </subcellularLocation>
</comment>
<organism evidence="12 13">
    <name type="scientific">Streptomyces macrosporus</name>
    <dbReference type="NCBI Taxonomy" id="44032"/>
    <lineage>
        <taxon>Bacteria</taxon>
        <taxon>Bacillati</taxon>
        <taxon>Actinomycetota</taxon>
        <taxon>Actinomycetes</taxon>
        <taxon>Kitasatosporales</taxon>
        <taxon>Streptomycetaceae</taxon>
        <taxon>Streptomyces</taxon>
    </lineage>
</organism>
<keyword evidence="8" id="KW-0949">S-adenosyl-L-methionine</keyword>
<evidence type="ECO:0000256" key="9">
    <source>
        <dbReference type="ARBA" id="ARBA00030757"/>
    </source>
</evidence>
<keyword evidence="6 12" id="KW-0489">Methyltransferase</keyword>
<accession>A0ABN3JTQ9</accession>
<evidence type="ECO:0000256" key="7">
    <source>
        <dbReference type="ARBA" id="ARBA00022679"/>
    </source>
</evidence>
<protein>
    <recommendedName>
        <fullName evidence="4">Protein-L-isoaspartate O-methyltransferase</fullName>
        <ecNumber evidence="3">2.1.1.77</ecNumber>
    </recommendedName>
    <alternativeName>
        <fullName evidence="11">L-isoaspartyl protein carboxyl methyltransferase</fullName>
    </alternativeName>
    <alternativeName>
        <fullName evidence="9">Protein L-isoaspartyl methyltransferase</fullName>
    </alternativeName>
    <alternativeName>
        <fullName evidence="10">Protein-beta-aspartate methyltransferase</fullName>
    </alternativeName>
</protein>
<dbReference type="SUPFAM" id="SSF53335">
    <property type="entry name" value="S-adenosyl-L-methionine-dependent methyltransferases"/>
    <property type="match status" value="1"/>
</dbReference>
<evidence type="ECO:0000256" key="11">
    <source>
        <dbReference type="ARBA" id="ARBA00031350"/>
    </source>
</evidence>
<evidence type="ECO:0000256" key="1">
    <source>
        <dbReference type="ARBA" id="ARBA00004496"/>
    </source>
</evidence>
<dbReference type="Pfam" id="PF01135">
    <property type="entry name" value="PCMT"/>
    <property type="match status" value="1"/>
</dbReference>
<proteinExistence type="inferred from homology"/>
<dbReference type="EC" id="2.1.1.77" evidence="3"/>
<dbReference type="Gene3D" id="3.40.50.150">
    <property type="entry name" value="Vaccinia Virus protein VP39"/>
    <property type="match status" value="1"/>
</dbReference>
<dbReference type="InterPro" id="IPR000682">
    <property type="entry name" value="PCMT"/>
</dbReference>
<dbReference type="RefSeq" id="WP_344322271.1">
    <property type="nucleotide sequence ID" value="NZ_BAAASZ010000019.1"/>
</dbReference>
<keyword evidence="5" id="KW-0963">Cytoplasm</keyword>
<evidence type="ECO:0000256" key="3">
    <source>
        <dbReference type="ARBA" id="ARBA00011890"/>
    </source>
</evidence>
<reference evidence="12 13" key="1">
    <citation type="journal article" date="2019" name="Int. J. Syst. Evol. Microbiol.">
        <title>The Global Catalogue of Microorganisms (GCM) 10K type strain sequencing project: providing services to taxonomists for standard genome sequencing and annotation.</title>
        <authorList>
            <consortium name="The Broad Institute Genomics Platform"/>
            <consortium name="The Broad Institute Genome Sequencing Center for Infectious Disease"/>
            <person name="Wu L."/>
            <person name="Ma J."/>
        </authorList>
    </citation>
    <scope>NUCLEOTIDE SEQUENCE [LARGE SCALE GENOMIC DNA]</scope>
    <source>
        <strain evidence="12 13">JCM 6305</strain>
    </source>
</reference>
<evidence type="ECO:0000256" key="4">
    <source>
        <dbReference type="ARBA" id="ARBA00013346"/>
    </source>
</evidence>
<evidence type="ECO:0000313" key="12">
    <source>
        <dbReference type="EMBL" id="GAA2440118.1"/>
    </source>
</evidence>
<dbReference type="InterPro" id="IPR029063">
    <property type="entry name" value="SAM-dependent_MTases_sf"/>
</dbReference>
<keyword evidence="13" id="KW-1185">Reference proteome</keyword>
<dbReference type="PANTHER" id="PTHR11579">
    <property type="entry name" value="PROTEIN-L-ISOASPARTATE O-METHYLTRANSFERASE"/>
    <property type="match status" value="1"/>
</dbReference>
<evidence type="ECO:0000256" key="5">
    <source>
        <dbReference type="ARBA" id="ARBA00022490"/>
    </source>
</evidence>
<name>A0ABN3JTQ9_9ACTN</name>
<dbReference type="GO" id="GO:0032259">
    <property type="term" value="P:methylation"/>
    <property type="evidence" value="ECO:0007669"/>
    <property type="project" value="UniProtKB-KW"/>
</dbReference>
<dbReference type="CDD" id="cd02440">
    <property type="entry name" value="AdoMet_MTases"/>
    <property type="match status" value="1"/>
</dbReference>
<evidence type="ECO:0000256" key="8">
    <source>
        <dbReference type="ARBA" id="ARBA00022691"/>
    </source>
</evidence>
<dbReference type="GO" id="GO:0008168">
    <property type="term" value="F:methyltransferase activity"/>
    <property type="evidence" value="ECO:0007669"/>
    <property type="project" value="UniProtKB-KW"/>
</dbReference>
<evidence type="ECO:0000313" key="13">
    <source>
        <dbReference type="Proteomes" id="UP001501638"/>
    </source>
</evidence>
<sequence>MRDESRKEGVDGREDEELDARARPLAEALVRTIEAEGALTDPAWRAAFEAVPRHLFVPYYYVPRVGGYVRRRRDDPDPLGRETWLTGVYEDEPLATLLRDGEPVSSSSQPSLMAMMLEELRVEDGMDVLEIGTGTGWNAALLAHRLGDEHVTTIDLDPEITRRARERLEAAGRRPTVVTGDGTRGCPERGPYDRIIATCALDAVPPEWTAQCGPGALVLTPMATGLLALRVTDAEHAEGRFLDTPAYFVPLRGGTPPRPRVDPGDLPREALRTESFGFLLSLTGGAPSPAATYEAWRRAGRPDRTRYGVTVRGREQWVWLDDPDGPNRWPLAPG</sequence>
<keyword evidence="7" id="KW-0808">Transferase</keyword>
<gene>
    <name evidence="12" type="ORF">GCM10010405_24320</name>
</gene>
<comment type="similarity">
    <text evidence="2">Belongs to the methyltransferase superfamily. L-isoaspartyl/D-aspartyl protein methyltransferase family.</text>
</comment>
<evidence type="ECO:0000256" key="6">
    <source>
        <dbReference type="ARBA" id="ARBA00022603"/>
    </source>
</evidence>
<dbReference type="Proteomes" id="UP001501638">
    <property type="component" value="Unassembled WGS sequence"/>
</dbReference>
<evidence type="ECO:0000256" key="10">
    <source>
        <dbReference type="ARBA" id="ARBA00031323"/>
    </source>
</evidence>
<comment type="caution">
    <text evidence="12">The sequence shown here is derived from an EMBL/GenBank/DDBJ whole genome shotgun (WGS) entry which is preliminary data.</text>
</comment>
<dbReference type="PANTHER" id="PTHR11579:SF0">
    <property type="entry name" value="PROTEIN-L-ISOASPARTATE(D-ASPARTATE) O-METHYLTRANSFERASE"/>
    <property type="match status" value="1"/>
</dbReference>